<reference evidence="4 5" key="1">
    <citation type="journal article" date="2018" name="J. Microbiol.">
        <title>Bacillus spongiae sp. nov., isolated from sponge of Jeju Island.</title>
        <authorList>
            <person name="Lee G.E."/>
            <person name="Im W.T."/>
            <person name="Park J.S."/>
        </authorList>
    </citation>
    <scope>NUCLEOTIDE SEQUENCE [LARGE SCALE GENOMIC DNA]</scope>
    <source>
        <strain evidence="4 5">135PIL107-10</strain>
    </source>
</reference>
<dbReference type="RefSeq" id="WP_336588934.1">
    <property type="nucleotide sequence ID" value="NZ_JBBAXC010000027.1"/>
</dbReference>
<keyword evidence="5" id="KW-1185">Reference proteome</keyword>
<dbReference type="InterPro" id="IPR040680">
    <property type="entry name" value="DUF5643"/>
</dbReference>
<evidence type="ECO:0000313" key="4">
    <source>
        <dbReference type="EMBL" id="MEI5909493.1"/>
    </source>
</evidence>
<dbReference type="Pfam" id="PF13786">
    <property type="entry name" value="DUF4179"/>
    <property type="match status" value="1"/>
</dbReference>
<name>A0ABU8HK78_9BACI</name>
<dbReference type="EMBL" id="JBBAXC010000027">
    <property type="protein sequence ID" value="MEI5909493.1"/>
    <property type="molecule type" value="Genomic_DNA"/>
</dbReference>
<dbReference type="Gene3D" id="2.60.40.1630">
    <property type="entry name" value="bacillus anthracis domain"/>
    <property type="match status" value="1"/>
</dbReference>
<feature type="domain" description="DUF4179" evidence="2">
    <location>
        <begin position="40"/>
        <end position="131"/>
    </location>
</feature>
<organism evidence="4 5">
    <name type="scientific">Bacillus spongiae</name>
    <dbReference type="NCBI Taxonomy" id="2683610"/>
    <lineage>
        <taxon>Bacteria</taxon>
        <taxon>Bacillati</taxon>
        <taxon>Bacillota</taxon>
        <taxon>Bacilli</taxon>
        <taxon>Bacillales</taxon>
        <taxon>Bacillaceae</taxon>
        <taxon>Bacillus</taxon>
    </lineage>
</organism>
<accession>A0ABU8HK78</accession>
<evidence type="ECO:0000259" key="3">
    <source>
        <dbReference type="Pfam" id="PF18705"/>
    </source>
</evidence>
<dbReference type="Pfam" id="PF18705">
    <property type="entry name" value="DUF5643"/>
    <property type="match status" value="1"/>
</dbReference>
<dbReference type="Proteomes" id="UP001312865">
    <property type="component" value="Unassembled WGS sequence"/>
</dbReference>
<proteinExistence type="predicted"/>
<keyword evidence="1" id="KW-1133">Transmembrane helix</keyword>
<keyword evidence="1" id="KW-0472">Membrane</keyword>
<comment type="caution">
    <text evidence="4">The sequence shown here is derived from an EMBL/GenBank/DDBJ whole genome shotgun (WGS) entry which is preliminary data.</text>
</comment>
<evidence type="ECO:0000256" key="1">
    <source>
        <dbReference type="SAM" id="Phobius"/>
    </source>
</evidence>
<keyword evidence="1" id="KW-0812">Transmembrane</keyword>
<dbReference type="InterPro" id="IPR025436">
    <property type="entry name" value="DUF4179"/>
</dbReference>
<evidence type="ECO:0000259" key="2">
    <source>
        <dbReference type="Pfam" id="PF13786"/>
    </source>
</evidence>
<evidence type="ECO:0000313" key="5">
    <source>
        <dbReference type="Proteomes" id="UP001312865"/>
    </source>
</evidence>
<sequence length="453" mass="50759">MDKEKFQQTYEEIQVPEGAVKNAIIAGVQQANGVSGSSGKSRKNWRIILSTAAAVAVVSSSFFIPSISNVMAGTPIIGGLYESFNDRIGRSLASQQLVTEINETSSDKGVDVTINSAYYDGAVMGISFTVKGEVKEENGRVEGFYKIFDGDEGVSDSKELVYMEPSGDGYVGQVQTYYPEMDLPADTTFPFELKRIGGKEGSWRFDVPIQQLPYETIEVNKMSQVVEDGDVMVHVDSLIIGNASTTINYTATSPREGKHDQVRLELYDDQGESIQISSRIGLDSMEKDDKIIDKGRVIIPGLLEDTSYLKILPKVAIYEPDQYVKVTASAPIEVRSNRQDLSVMIERMDVRDKEVVIDFQLNKRNEKERDFLFFKQVADHDVTLVKKSEKDIYQEVMEHSTKTLDKDELRFRSSFDISGINDFNTEDYVFRVHLSSLSSNIPVELESVMIDLK</sequence>
<gene>
    <name evidence="4" type="ORF">WAK64_20910</name>
</gene>
<feature type="domain" description="DUF5643" evidence="3">
    <location>
        <begin position="215"/>
        <end position="332"/>
    </location>
</feature>
<feature type="transmembrane region" description="Helical" evidence="1">
    <location>
        <begin position="47"/>
        <end position="67"/>
    </location>
</feature>
<dbReference type="Gene3D" id="2.60.40.1640">
    <property type="entry name" value="Conserved domain protein"/>
    <property type="match status" value="1"/>
</dbReference>
<protein>
    <submittedName>
        <fullName evidence="4">DUF4179 domain-containing protein</fullName>
    </submittedName>
</protein>